<organism evidence="1">
    <name type="scientific">Candidatus Methanomethylicus mesodigestus</name>
    <dbReference type="NCBI Taxonomy" id="1867258"/>
    <lineage>
        <taxon>Archaea</taxon>
        <taxon>Thermoproteota</taxon>
        <taxon>Methanosuratincolia</taxon>
        <taxon>Candidatus Methanomethylicales</taxon>
        <taxon>Candidatus Methanomethylicaceae</taxon>
        <taxon>Candidatus Methanomethylicus</taxon>
    </lineage>
</organism>
<comment type="caution">
    <text evidence="1">The sequence shown here is derived from an EMBL/GenBank/DDBJ whole genome shotgun (WGS) entry which is preliminary data.</text>
</comment>
<gene>
    <name evidence="1" type="ORF">ENS19_06830</name>
</gene>
<dbReference type="EMBL" id="DSTX01000011">
    <property type="protein sequence ID" value="HFK20972.1"/>
    <property type="molecule type" value="Genomic_DNA"/>
</dbReference>
<dbReference type="AlphaFoldDB" id="A0A7C3ITF8"/>
<protein>
    <submittedName>
        <fullName evidence="1">Uncharacterized protein</fullName>
    </submittedName>
</protein>
<sequence>MINCWQERGQYVMVYLWEREDQRTGEKSFFLQFFERDDVYPVDKSIATQILAVYKTWKVDPGDQMNVEDKNVKTTCYEIDGDVPIIVQKIKPKNEYDKYSIKFSKDGEPVTLDTDFIFMFQQACKMIPLNVDDVKYGRIKYKAYQVVPKKVACIRLE</sequence>
<accession>A0A7C3ITF8</accession>
<name>A0A7C3ITF8_9CREN</name>
<reference evidence="1" key="1">
    <citation type="journal article" date="2020" name="mSystems">
        <title>Genome- and Community-Level Interaction Insights into Carbon Utilization and Element Cycling Functions of Hydrothermarchaeota in Hydrothermal Sediment.</title>
        <authorList>
            <person name="Zhou Z."/>
            <person name="Liu Y."/>
            <person name="Xu W."/>
            <person name="Pan J."/>
            <person name="Luo Z.H."/>
            <person name="Li M."/>
        </authorList>
    </citation>
    <scope>NUCLEOTIDE SEQUENCE [LARGE SCALE GENOMIC DNA]</scope>
    <source>
        <strain evidence="1">SpSt-468</strain>
    </source>
</reference>
<proteinExistence type="predicted"/>
<evidence type="ECO:0000313" key="1">
    <source>
        <dbReference type="EMBL" id="HFK20972.1"/>
    </source>
</evidence>